<evidence type="ECO:0008006" key="2">
    <source>
        <dbReference type="Google" id="ProtNLM"/>
    </source>
</evidence>
<evidence type="ECO:0000313" key="1">
    <source>
        <dbReference type="EMBL" id="XAI70674.1"/>
    </source>
</evidence>
<organism evidence="1">
    <name type="scientific">Pseudomonas phage Orimi01</name>
    <dbReference type="NCBI Taxonomy" id="3138541"/>
    <lineage>
        <taxon>Viruses</taxon>
    </lineage>
</organism>
<accession>A0AAU6W272</accession>
<sequence>MSLRGIANRATQRINPNIEATLKIPNGYTIDPATRKQIPGFTTATGMINVQALDSDDLKQILGLNMQGSLRAVYLYNELAGLVRPDQMPNAEMIFSHGGQSGTWGIFKVLETWQNWRKVAVVYQDAAA</sequence>
<gene>
    <name evidence="1" type="ORF">Orimi01_00017</name>
</gene>
<protein>
    <recommendedName>
        <fullName evidence="2">Virion structural protein</fullName>
    </recommendedName>
</protein>
<reference evidence="1" key="1">
    <citation type="journal article" date="2024" name="J. Gen. Virol.">
        <title>Novel phages of Pseudomonas syringae unveil numerous potential auxiliary metabolic genes.</title>
        <authorList>
            <person name="Feltin C."/>
            <person name="Garneau J.R."/>
            <person name="Morris C.E."/>
            <person name="Berard A."/>
            <person name="Torres-Barcelo C."/>
        </authorList>
    </citation>
    <scope>NUCLEOTIDE SEQUENCE</scope>
</reference>
<name>A0AAU6W272_9VIRU</name>
<dbReference type="EMBL" id="PP179326">
    <property type="protein sequence ID" value="XAI70674.1"/>
    <property type="molecule type" value="Genomic_DNA"/>
</dbReference>
<proteinExistence type="predicted"/>